<evidence type="ECO:0000256" key="11">
    <source>
        <dbReference type="SAM" id="Phobius"/>
    </source>
</evidence>
<dbReference type="SUPFAM" id="SSF103473">
    <property type="entry name" value="MFS general substrate transporter"/>
    <property type="match status" value="1"/>
</dbReference>
<feature type="transmembrane region" description="Helical" evidence="11">
    <location>
        <begin position="116"/>
        <end position="141"/>
    </location>
</feature>
<dbReference type="InterPro" id="IPR036259">
    <property type="entry name" value="MFS_trans_sf"/>
</dbReference>
<dbReference type="PROSITE" id="PS00217">
    <property type="entry name" value="SUGAR_TRANSPORT_2"/>
    <property type="match status" value="1"/>
</dbReference>
<dbReference type="Gene3D" id="1.20.1250.20">
    <property type="entry name" value="MFS general substrate transporter like domains"/>
    <property type="match status" value="2"/>
</dbReference>
<reference evidence="13 14" key="1">
    <citation type="journal article" date="2010" name="J. Bacteriol.">
        <title>Biochemical characterization of a novel indole prenyltransferase from Streptomyces sp. SN-593.</title>
        <authorList>
            <person name="Takahashi S."/>
            <person name="Takagi H."/>
            <person name="Toyoda A."/>
            <person name="Uramoto M."/>
            <person name="Nogawa T."/>
            <person name="Ueki M."/>
            <person name="Sakaki Y."/>
            <person name="Osada H."/>
        </authorList>
    </citation>
    <scope>NUCLEOTIDE SEQUENCE [LARGE SCALE GENOMIC DNA]</scope>
    <source>
        <strain evidence="13 14">SN-593</strain>
    </source>
</reference>
<accession>A0A7U3UV57</accession>
<feature type="transmembrane region" description="Helical" evidence="11">
    <location>
        <begin position="186"/>
        <end position="205"/>
    </location>
</feature>
<evidence type="ECO:0000256" key="6">
    <source>
        <dbReference type="ARBA" id="ARBA00022847"/>
    </source>
</evidence>
<evidence type="ECO:0000256" key="5">
    <source>
        <dbReference type="ARBA" id="ARBA00022692"/>
    </source>
</evidence>
<dbReference type="PANTHER" id="PTHR43045:SF1">
    <property type="entry name" value="SHIKIMATE TRANSPORTER"/>
    <property type="match status" value="1"/>
</dbReference>
<feature type="transmembrane region" description="Helical" evidence="11">
    <location>
        <begin position="54"/>
        <end position="74"/>
    </location>
</feature>
<comment type="subcellular location">
    <subcellularLocation>
        <location evidence="1">Cell membrane</location>
        <topology evidence="1">Multi-pass membrane protein</topology>
    </subcellularLocation>
</comment>
<comment type="function">
    <text evidence="9">May be a proton symporter involved in the uptake of osmolytes such as proline and glycine betaine.</text>
</comment>
<dbReference type="EMBL" id="AP018365">
    <property type="protein sequence ID" value="BBB00861.1"/>
    <property type="molecule type" value="Genomic_DNA"/>
</dbReference>
<evidence type="ECO:0000313" key="14">
    <source>
        <dbReference type="Proteomes" id="UP000595703"/>
    </source>
</evidence>
<dbReference type="Pfam" id="PF07690">
    <property type="entry name" value="MFS_1"/>
    <property type="match status" value="1"/>
</dbReference>
<feature type="transmembrane region" description="Helical" evidence="11">
    <location>
        <begin position="371"/>
        <end position="392"/>
    </location>
</feature>
<feature type="transmembrane region" description="Helical" evidence="11">
    <location>
        <begin position="240"/>
        <end position="262"/>
    </location>
</feature>
<feature type="domain" description="Major facilitator superfamily (MFS) profile" evidence="12">
    <location>
        <begin position="13"/>
        <end position="423"/>
    </location>
</feature>
<dbReference type="Proteomes" id="UP000595703">
    <property type="component" value="Chromosome"/>
</dbReference>
<proteinExistence type="inferred from homology"/>
<evidence type="ECO:0000256" key="7">
    <source>
        <dbReference type="ARBA" id="ARBA00022989"/>
    </source>
</evidence>
<protein>
    <recommendedName>
        <fullName evidence="10">Putative proline/betaine transporter</fullName>
    </recommendedName>
</protein>
<dbReference type="InterPro" id="IPR011701">
    <property type="entry name" value="MFS"/>
</dbReference>
<reference evidence="13 14" key="4">
    <citation type="journal article" date="2020" name="Sci. Rep.">
        <title>beta-carboline chemical signals induce reveromycin production through a LuxR family regulator in Streptomyces sp. SN-593.</title>
        <authorList>
            <person name="Panthee S."/>
            <person name="Kito N."/>
            <person name="Hayashi T."/>
            <person name="Shimizu T."/>
            <person name="Ishikawa J."/>
            <person name="Hamamoto H."/>
            <person name="Osada H."/>
            <person name="Takahashi S."/>
        </authorList>
    </citation>
    <scope>NUCLEOTIDE SEQUENCE [LARGE SCALE GENOMIC DNA]</scope>
    <source>
        <strain evidence="13 14">SN-593</strain>
    </source>
</reference>
<feature type="transmembrane region" description="Helical" evidence="11">
    <location>
        <begin position="306"/>
        <end position="327"/>
    </location>
</feature>
<dbReference type="CDD" id="cd17369">
    <property type="entry name" value="MFS_ShiA_like"/>
    <property type="match status" value="1"/>
</dbReference>
<feature type="transmembrane region" description="Helical" evidence="11">
    <location>
        <begin position="398"/>
        <end position="418"/>
    </location>
</feature>
<evidence type="ECO:0000259" key="12">
    <source>
        <dbReference type="PROSITE" id="PS50850"/>
    </source>
</evidence>
<dbReference type="PROSITE" id="PS50850">
    <property type="entry name" value="MFS"/>
    <property type="match status" value="1"/>
</dbReference>
<keyword evidence="14" id="KW-1185">Reference proteome</keyword>
<feature type="transmembrane region" description="Helical" evidence="11">
    <location>
        <begin position="153"/>
        <end position="174"/>
    </location>
</feature>
<feature type="transmembrane region" description="Helical" evidence="11">
    <location>
        <begin position="274"/>
        <end position="294"/>
    </location>
</feature>
<evidence type="ECO:0000256" key="1">
    <source>
        <dbReference type="ARBA" id="ARBA00004651"/>
    </source>
</evidence>
<name>A0A7U3UV57_9ACTN</name>
<dbReference type="InterPro" id="IPR020846">
    <property type="entry name" value="MFS_dom"/>
</dbReference>
<keyword evidence="6" id="KW-0769">Symport</keyword>
<sequence length="428" mass="45453">MTTGSQSKETRKAIVAGTVGSVLEWYDYFAYGTAASLVFGSVFFPNSSPSNGTLASFATFGVGFAARPIGGFVFSHFGDRLGRKTILVITLLMMGVATALIGALPTYAAIGWCAPLLLVVLRLVQGFAAGGELGGAIVLAVEHTTKDRRAYNTSFMACGVVGGLLLSSGVYTLITYLTTDAQFKAWGWRLPFLLSVVLVAVGMVIRARVTESPVFEEAQEAREQARMPIAEVLRYHWKSVLVVLGARLVDNGVFFVYATYLLSYSTQDLDMDSTTALICLSISCVVALLLIPRFATLSDRIGRKPVFLFGAGFSVVAAFPLFGLVRVGSPVPFTIALILGISIGWGALTSVVGALFAELFPTPVRYSGITLGREIGSVFAGGLSPYIAAALYSSYHSVWPIALFAVGLSVISFVAVAVGPETRGRVLE</sequence>
<evidence type="ECO:0000256" key="2">
    <source>
        <dbReference type="ARBA" id="ARBA00008240"/>
    </source>
</evidence>
<dbReference type="InterPro" id="IPR005829">
    <property type="entry name" value="Sugar_transporter_CS"/>
</dbReference>
<keyword evidence="3" id="KW-0813">Transport</keyword>
<keyword evidence="8 11" id="KW-0472">Membrane</keyword>
<keyword evidence="4" id="KW-1003">Cell membrane</keyword>
<gene>
    <name evidence="13" type="ORF">RVR_8037</name>
</gene>
<feature type="transmembrane region" description="Helical" evidence="11">
    <location>
        <begin position="86"/>
        <end position="110"/>
    </location>
</feature>
<dbReference type="KEGG" id="arev:RVR_8037"/>
<keyword evidence="7 11" id="KW-1133">Transmembrane helix</keyword>
<reference evidence="13 14" key="3">
    <citation type="journal article" date="2011" name="Nat. Chem. Biol.">
        <title>Reveromycin A biosynthesis uses RevG and RevJ for stereospecific spiroacetal formation.</title>
        <authorList>
            <person name="Takahashi S."/>
            <person name="Toyoda A."/>
            <person name="Sekiyama Y."/>
            <person name="Takagi H."/>
            <person name="Nogawa T."/>
            <person name="Uramoto M."/>
            <person name="Suzuki R."/>
            <person name="Koshino H."/>
            <person name="Kumano T."/>
            <person name="Panthee S."/>
            <person name="Dairi T."/>
            <person name="Ishikawa J."/>
            <person name="Ikeda H."/>
            <person name="Sakaki Y."/>
            <person name="Osada H."/>
        </authorList>
    </citation>
    <scope>NUCLEOTIDE SEQUENCE [LARGE SCALE GENOMIC DNA]</scope>
    <source>
        <strain evidence="13 14">SN-593</strain>
    </source>
</reference>
<dbReference type="AlphaFoldDB" id="A0A7U3UV57"/>
<dbReference type="FunFam" id="1.20.1250.20:FF:000001">
    <property type="entry name" value="Dicarboxylate MFS transporter"/>
    <property type="match status" value="1"/>
</dbReference>
<organism evidence="13 14">
    <name type="scientific">Actinacidiphila reveromycinica</name>
    <dbReference type="NCBI Taxonomy" id="659352"/>
    <lineage>
        <taxon>Bacteria</taxon>
        <taxon>Bacillati</taxon>
        <taxon>Actinomycetota</taxon>
        <taxon>Actinomycetes</taxon>
        <taxon>Kitasatosporales</taxon>
        <taxon>Streptomycetaceae</taxon>
        <taxon>Actinacidiphila</taxon>
    </lineage>
</organism>
<dbReference type="GO" id="GO:0015293">
    <property type="term" value="F:symporter activity"/>
    <property type="evidence" value="ECO:0007669"/>
    <property type="project" value="UniProtKB-KW"/>
</dbReference>
<keyword evidence="5 11" id="KW-0812">Transmembrane</keyword>
<dbReference type="PANTHER" id="PTHR43045">
    <property type="entry name" value="SHIKIMATE TRANSPORTER"/>
    <property type="match status" value="1"/>
</dbReference>
<dbReference type="GO" id="GO:0005886">
    <property type="term" value="C:plasma membrane"/>
    <property type="evidence" value="ECO:0007669"/>
    <property type="project" value="UniProtKB-SubCell"/>
</dbReference>
<evidence type="ECO:0000313" key="13">
    <source>
        <dbReference type="EMBL" id="BBB00861.1"/>
    </source>
</evidence>
<comment type="similarity">
    <text evidence="2">Belongs to the major facilitator superfamily. Metabolite:H+ Symporter (MHS) family (TC 2.A.1.6) family.</text>
</comment>
<evidence type="ECO:0000256" key="8">
    <source>
        <dbReference type="ARBA" id="ARBA00023136"/>
    </source>
</evidence>
<evidence type="ECO:0000256" key="3">
    <source>
        <dbReference type="ARBA" id="ARBA00022448"/>
    </source>
</evidence>
<feature type="transmembrane region" description="Helical" evidence="11">
    <location>
        <begin position="333"/>
        <end position="359"/>
    </location>
</feature>
<evidence type="ECO:0000256" key="9">
    <source>
        <dbReference type="ARBA" id="ARBA00037295"/>
    </source>
</evidence>
<evidence type="ECO:0000256" key="10">
    <source>
        <dbReference type="ARBA" id="ARBA00039918"/>
    </source>
</evidence>
<reference evidence="13 14" key="2">
    <citation type="journal article" date="2011" name="J. Antibiot.">
        <title>Furaquinocins I and J: novel polyketide isoprenoid hybrid compounds from Streptomyces reveromyceticus SN-593.</title>
        <authorList>
            <person name="Panthee S."/>
            <person name="Takahashi S."/>
            <person name="Takagi H."/>
            <person name="Nogawa T."/>
            <person name="Oowada E."/>
            <person name="Uramoto M."/>
            <person name="Osada H."/>
        </authorList>
    </citation>
    <scope>NUCLEOTIDE SEQUENCE [LARGE SCALE GENOMIC DNA]</scope>
    <source>
        <strain evidence="13 14">SN-593</strain>
    </source>
</reference>
<evidence type="ECO:0000256" key="4">
    <source>
        <dbReference type="ARBA" id="ARBA00022475"/>
    </source>
</evidence>